<dbReference type="SUPFAM" id="SSF48371">
    <property type="entry name" value="ARM repeat"/>
    <property type="match status" value="1"/>
</dbReference>
<dbReference type="PANTHER" id="PTHR33115">
    <property type="entry name" value="ARM REPEAT SUPERFAMILY PROTEIN"/>
    <property type="match status" value="1"/>
</dbReference>
<keyword evidence="4" id="KW-1185">Reference proteome</keyword>
<feature type="region of interest" description="Disordered" evidence="1">
    <location>
        <begin position="597"/>
        <end position="651"/>
    </location>
</feature>
<evidence type="ECO:0000313" key="3">
    <source>
        <dbReference type="EMBL" id="KAF8646529.1"/>
    </source>
</evidence>
<evidence type="ECO:0000313" key="4">
    <source>
        <dbReference type="Proteomes" id="UP000636709"/>
    </source>
</evidence>
<feature type="transmembrane region" description="Helical" evidence="2">
    <location>
        <begin position="188"/>
        <end position="206"/>
    </location>
</feature>
<evidence type="ECO:0008006" key="5">
    <source>
        <dbReference type="Google" id="ProtNLM"/>
    </source>
</evidence>
<feature type="transmembrane region" description="Helical" evidence="2">
    <location>
        <begin position="51"/>
        <end position="69"/>
    </location>
</feature>
<dbReference type="InterPro" id="IPR011989">
    <property type="entry name" value="ARM-like"/>
</dbReference>
<organism evidence="3 4">
    <name type="scientific">Digitaria exilis</name>
    <dbReference type="NCBI Taxonomy" id="1010633"/>
    <lineage>
        <taxon>Eukaryota</taxon>
        <taxon>Viridiplantae</taxon>
        <taxon>Streptophyta</taxon>
        <taxon>Embryophyta</taxon>
        <taxon>Tracheophyta</taxon>
        <taxon>Spermatophyta</taxon>
        <taxon>Magnoliopsida</taxon>
        <taxon>Liliopsida</taxon>
        <taxon>Poales</taxon>
        <taxon>Poaceae</taxon>
        <taxon>PACMAD clade</taxon>
        <taxon>Panicoideae</taxon>
        <taxon>Panicodae</taxon>
        <taxon>Paniceae</taxon>
        <taxon>Anthephorinae</taxon>
        <taxon>Digitaria</taxon>
    </lineage>
</organism>
<dbReference type="OrthoDB" id="685383at2759"/>
<protein>
    <recommendedName>
        <fullName evidence="5">BLE2 protein</fullName>
    </recommendedName>
</protein>
<dbReference type="PANTHER" id="PTHR33115:SF43">
    <property type="entry name" value="BLE2 PROTEIN"/>
    <property type="match status" value="1"/>
</dbReference>
<name>A0A835A3A5_9POAL</name>
<sequence>MATPAAAGANGASDVSVQVSAAAATDASGGKWQKRERRLNRFVWVTASGEWAGNAFGALVFLWATGVLLGGFCPDLEQRDFRYATVIIFIEAFRIFSRNYKMDNQSLFGTTRALRWINVSFTRMLGRPQEGNEVVLIMGLWINLVNWLQIIGPMFMGILQAALLILMSKMQLQGDSQLTKRSRRRRRLQLGVVLIGFLIIYVLYLSRVTEHMVYPMVLITIDNYYSTPEFLVAWVSTEILTQVVAVLLLIFRPLVVSKLTILSTPWSRHVLSLAKVISALSLAFGLAVALWPPLITIHSDSGDGLQYLRVDPSSFITAFTVAVLSLGSLQTPAANNPFGGRFIDVILHILFLWYLLILVPAWSFRGLRGASLLTPLAAGLSAAVLLMENLQIPTAALQVLLSSSRFHGLEFAYKHHRHISKNMVPAIRVFYVLALCQGSLYIAASIVGLVSFFPRRSLVRHSKLSGQRGAKAIDVYYECSYSSCMETGLFAAGRTMSLASFATESLRSSSSEIRLAGILVLDNLLQDSSEELRSGIISSDNRTLMSMLVGMLGRTDVRHRDMRLIIARVIAKLAADSIAIAEVPGMLKSVSSLLDADNQPAKNESSRQDSLREAASVNGQMDQQNSEQTVPGSNNNGGKASGNQHTGVQLPHGRDDNGCCYQVSRWVRGYWHQLKEKYSILEEIPLTHQDSLPILGIVILERLARGPDNCAEIVRATYLISKIIGLISYTTDNENCNGEQQHTVIFSSLNFVRRLAITEENIGAALRQELCKNPFLLTNLECILEDRRSSPELMELVIEILTKLAFDEDTRKEIGSSKVTICKLMHAFIGKDGPTNNVCYDQSLRMAAGEALENLTVESPANCLAILEEMGYELIKDLKDMLCEVEYRYVAASILQNFCAHSMDKLRHHQGARDHLSSALPMLMENMMSTGGKQLETLIGLISRISDVIPEAFVRELQLETNGGSGLVQKLVSTLNSNRKPDPAYPRMRRVIVEMVISIMKLCPRYATVFREAGMMEALNRVERTPSKVEKYRVFYGNVGVVLESGSSLATLASMSKGLVQSAAPALGTVN</sequence>
<keyword evidence="2" id="KW-0812">Transmembrane</keyword>
<proteinExistence type="predicted"/>
<keyword evidence="2" id="KW-0472">Membrane</keyword>
<gene>
    <name evidence="3" type="ORF">HU200_065748</name>
</gene>
<dbReference type="InterPro" id="IPR016024">
    <property type="entry name" value="ARM-type_fold"/>
</dbReference>
<dbReference type="AlphaFoldDB" id="A0A835A3A5"/>
<comment type="caution">
    <text evidence="3">The sequence shown here is derived from an EMBL/GenBank/DDBJ whole genome shotgun (WGS) entry which is preliminary data.</text>
</comment>
<keyword evidence="2" id="KW-1133">Transmembrane helix</keyword>
<feature type="compositionally biased region" description="Low complexity" evidence="1">
    <location>
        <begin position="632"/>
        <end position="643"/>
    </location>
</feature>
<dbReference type="EMBL" id="JACEFO010002892">
    <property type="protein sequence ID" value="KAF8646529.1"/>
    <property type="molecule type" value="Genomic_DNA"/>
</dbReference>
<feature type="transmembrane region" description="Helical" evidence="2">
    <location>
        <begin position="345"/>
        <end position="364"/>
    </location>
</feature>
<feature type="transmembrane region" description="Helical" evidence="2">
    <location>
        <begin position="429"/>
        <end position="453"/>
    </location>
</feature>
<feature type="transmembrane region" description="Helical" evidence="2">
    <location>
        <begin position="147"/>
        <end position="167"/>
    </location>
</feature>
<dbReference type="Proteomes" id="UP000636709">
    <property type="component" value="Unassembled WGS sequence"/>
</dbReference>
<reference evidence="3" key="1">
    <citation type="submission" date="2020-07" db="EMBL/GenBank/DDBJ databases">
        <title>Genome sequence and genetic diversity analysis of an under-domesticated orphan crop, white fonio (Digitaria exilis).</title>
        <authorList>
            <person name="Bennetzen J.L."/>
            <person name="Chen S."/>
            <person name="Ma X."/>
            <person name="Wang X."/>
            <person name="Yssel A.E.J."/>
            <person name="Chaluvadi S.R."/>
            <person name="Johnson M."/>
            <person name="Gangashetty P."/>
            <person name="Hamidou F."/>
            <person name="Sanogo M.D."/>
            <person name="Zwaenepoel A."/>
            <person name="Wallace J."/>
            <person name="Van De Peer Y."/>
            <person name="Van Deynze A."/>
        </authorList>
    </citation>
    <scope>NUCLEOTIDE SEQUENCE</scope>
    <source>
        <tissue evidence="3">Leaves</tissue>
    </source>
</reference>
<feature type="transmembrane region" description="Helical" evidence="2">
    <location>
        <begin position="314"/>
        <end position="333"/>
    </location>
</feature>
<accession>A0A835A3A5</accession>
<feature type="transmembrane region" description="Helical" evidence="2">
    <location>
        <begin position="231"/>
        <end position="251"/>
    </location>
</feature>
<feature type="transmembrane region" description="Helical" evidence="2">
    <location>
        <begin position="370"/>
        <end position="387"/>
    </location>
</feature>
<feature type="transmembrane region" description="Helical" evidence="2">
    <location>
        <begin position="272"/>
        <end position="294"/>
    </location>
</feature>
<evidence type="ECO:0000256" key="1">
    <source>
        <dbReference type="SAM" id="MobiDB-lite"/>
    </source>
</evidence>
<feature type="compositionally biased region" description="Polar residues" evidence="1">
    <location>
        <begin position="617"/>
        <end position="631"/>
    </location>
</feature>
<dbReference type="Gene3D" id="1.25.10.10">
    <property type="entry name" value="Leucine-rich Repeat Variant"/>
    <property type="match status" value="1"/>
</dbReference>
<evidence type="ECO:0000256" key="2">
    <source>
        <dbReference type="SAM" id="Phobius"/>
    </source>
</evidence>